<evidence type="ECO:0000256" key="2">
    <source>
        <dbReference type="ARBA" id="ARBA00023163"/>
    </source>
</evidence>
<protein>
    <submittedName>
        <fullName evidence="4">Uncharacterized protein</fullName>
    </submittedName>
</protein>
<evidence type="ECO:0000313" key="5">
    <source>
        <dbReference type="Proteomes" id="UP000824469"/>
    </source>
</evidence>
<evidence type="ECO:0000313" key="4">
    <source>
        <dbReference type="EMBL" id="KAH9292640.1"/>
    </source>
</evidence>
<feature type="non-terminal residue" evidence="4">
    <location>
        <position position="1"/>
    </location>
</feature>
<accession>A0AA38C225</accession>
<dbReference type="EMBL" id="JAHRHJ020002717">
    <property type="protein sequence ID" value="KAH9292640.1"/>
    <property type="molecule type" value="Genomic_DNA"/>
</dbReference>
<comment type="caution">
    <text evidence="4">The sequence shown here is derived from an EMBL/GenBank/DDBJ whole genome shotgun (WGS) entry which is preliminary data.</text>
</comment>
<reference evidence="4 5" key="1">
    <citation type="journal article" date="2021" name="Nat. Plants">
        <title>The Taxus genome provides insights into paclitaxel biosynthesis.</title>
        <authorList>
            <person name="Xiong X."/>
            <person name="Gou J."/>
            <person name="Liao Q."/>
            <person name="Li Y."/>
            <person name="Zhou Q."/>
            <person name="Bi G."/>
            <person name="Li C."/>
            <person name="Du R."/>
            <person name="Wang X."/>
            <person name="Sun T."/>
            <person name="Guo L."/>
            <person name="Liang H."/>
            <person name="Lu P."/>
            <person name="Wu Y."/>
            <person name="Zhang Z."/>
            <person name="Ro D.K."/>
            <person name="Shang Y."/>
            <person name="Huang S."/>
            <person name="Yan J."/>
        </authorList>
    </citation>
    <scope>NUCLEOTIDE SEQUENCE [LARGE SCALE GENOMIC DNA]</scope>
    <source>
        <strain evidence="4">Ta-2019</strain>
    </source>
</reference>
<sequence length="132" mass="14348">ALITLHILLLNEMESSFCLEGFNLDDICESFPAIDDDQKEQGQEVVPDMPLSTPSSSKYGDVSNSSLHEIMGLVNCSSESECSGLRLIHLLLACAEAISEKSYDLVEILICRLRELVSPTGLRCGEGSVLSL</sequence>
<organism evidence="4 5">
    <name type="scientific">Taxus chinensis</name>
    <name type="common">Chinese yew</name>
    <name type="synonym">Taxus wallichiana var. chinensis</name>
    <dbReference type="NCBI Taxonomy" id="29808"/>
    <lineage>
        <taxon>Eukaryota</taxon>
        <taxon>Viridiplantae</taxon>
        <taxon>Streptophyta</taxon>
        <taxon>Embryophyta</taxon>
        <taxon>Tracheophyta</taxon>
        <taxon>Spermatophyta</taxon>
        <taxon>Pinopsida</taxon>
        <taxon>Pinidae</taxon>
        <taxon>Conifers II</taxon>
        <taxon>Cupressales</taxon>
        <taxon>Taxaceae</taxon>
        <taxon>Taxus</taxon>
    </lineage>
</organism>
<keyword evidence="1" id="KW-0805">Transcription regulation</keyword>
<gene>
    <name evidence="4" type="ORF">KI387_042173</name>
</gene>
<dbReference type="InterPro" id="IPR005202">
    <property type="entry name" value="TF_GRAS"/>
</dbReference>
<dbReference type="AlphaFoldDB" id="A0AA38C225"/>
<evidence type="ECO:0000256" key="1">
    <source>
        <dbReference type="ARBA" id="ARBA00023015"/>
    </source>
</evidence>
<evidence type="ECO:0000256" key="3">
    <source>
        <dbReference type="SAM" id="MobiDB-lite"/>
    </source>
</evidence>
<feature type="region of interest" description="Disordered" evidence="3">
    <location>
        <begin position="37"/>
        <end position="60"/>
    </location>
</feature>
<dbReference type="PROSITE" id="PS50985">
    <property type="entry name" value="GRAS"/>
    <property type="match status" value="1"/>
</dbReference>
<name>A0AA38C225_TAXCH</name>
<keyword evidence="2" id="KW-0804">Transcription</keyword>
<keyword evidence="5" id="KW-1185">Reference proteome</keyword>
<dbReference type="Proteomes" id="UP000824469">
    <property type="component" value="Unassembled WGS sequence"/>
</dbReference>
<proteinExistence type="predicted"/>